<keyword evidence="5" id="KW-1185">Reference proteome</keyword>
<evidence type="ECO:0000313" key="4">
    <source>
        <dbReference type="EMBL" id="KAI6780106.1"/>
    </source>
</evidence>
<feature type="compositionally biased region" description="Low complexity" evidence="2">
    <location>
        <begin position="224"/>
        <end position="233"/>
    </location>
</feature>
<reference evidence="4" key="2">
    <citation type="submission" date="2022-07" db="EMBL/GenBank/DDBJ databases">
        <authorList>
            <person name="Goncalves M.F.M."/>
            <person name="Hilario S."/>
            <person name="Van De Peer Y."/>
            <person name="Esteves A.C."/>
            <person name="Alves A."/>
        </authorList>
    </citation>
    <scope>NUCLEOTIDE SEQUENCE</scope>
    <source>
        <strain evidence="4">MUM 19.33</strain>
    </source>
</reference>
<feature type="compositionally biased region" description="Low complexity" evidence="2">
    <location>
        <begin position="183"/>
        <end position="207"/>
    </location>
</feature>
<dbReference type="GeneID" id="75830727"/>
<feature type="region of interest" description="Disordered" evidence="2">
    <location>
        <begin position="129"/>
        <end position="305"/>
    </location>
</feature>
<evidence type="ECO:0000256" key="1">
    <source>
        <dbReference type="SAM" id="Coils"/>
    </source>
</evidence>
<gene>
    <name evidence="4" type="ORF">J7T54_004238</name>
</gene>
<sequence>MAVEEESFEGIPPDENREIWDDAEYKFWTNFQTECKEWRDAREAKYSRETTDLRVQLSELSGKRNAIHETYTRLRAQLAQTEDELSDVSQRLAAKESEFGSLNDVHRIDVETKHKEWEHQMRVMTNFFREKRGDQPLPDDATIEPPEFMAPPKLLPEYRARPLPIAPSPPRGQSFEPPPPPSTTSAAAAAPAAPAAPEAPEAPAAPKSAPPSEPSHEEILAREALAQSALAPSPAKPSPPRAPQATHPTPNGHWDIPQNQEQRRPDASTSSPRVEDAQSRVVRDLETRQREEREKREWERRDQEIRERDIQEQVRERERRDREAVREREIAPDPLTPIPMLMLMLMLILMLIFMLILMLTLMLILMSMPTRISMLPNPRILTI</sequence>
<protein>
    <submittedName>
        <fullName evidence="4">Uncharacterized protein</fullName>
    </submittedName>
</protein>
<proteinExistence type="predicted"/>
<evidence type="ECO:0000256" key="3">
    <source>
        <dbReference type="SAM" id="Phobius"/>
    </source>
</evidence>
<dbReference type="Proteomes" id="UP001055219">
    <property type="component" value="Unassembled WGS sequence"/>
</dbReference>
<reference evidence="4" key="1">
    <citation type="journal article" date="2021" name="J Fungi (Basel)">
        <title>Genomic and Metabolomic Analyses of the Marine Fungus Emericellopsis cladophorae: Insights into Saltwater Adaptability Mechanisms and Its Biosynthetic Potential.</title>
        <authorList>
            <person name="Goncalves M.F.M."/>
            <person name="Hilario S."/>
            <person name="Van de Peer Y."/>
            <person name="Esteves A.C."/>
            <person name="Alves A."/>
        </authorList>
    </citation>
    <scope>NUCLEOTIDE SEQUENCE</scope>
    <source>
        <strain evidence="4">MUM 19.33</strain>
    </source>
</reference>
<accession>A0A9P9XYS4</accession>
<name>A0A9P9XYS4_9HYPO</name>
<keyword evidence="3" id="KW-0812">Transmembrane</keyword>
<evidence type="ECO:0000256" key="2">
    <source>
        <dbReference type="SAM" id="MobiDB-lite"/>
    </source>
</evidence>
<feature type="transmembrane region" description="Helical" evidence="3">
    <location>
        <begin position="340"/>
        <end position="365"/>
    </location>
</feature>
<keyword evidence="1" id="KW-0175">Coiled coil</keyword>
<feature type="coiled-coil region" evidence="1">
    <location>
        <begin position="64"/>
        <end position="98"/>
    </location>
</feature>
<dbReference type="AlphaFoldDB" id="A0A9P9XYS4"/>
<dbReference type="EMBL" id="JAGIXG020000037">
    <property type="protein sequence ID" value="KAI6780106.1"/>
    <property type="molecule type" value="Genomic_DNA"/>
</dbReference>
<evidence type="ECO:0000313" key="5">
    <source>
        <dbReference type="Proteomes" id="UP001055219"/>
    </source>
</evidence>
<feature type="compositionally biased region" description="Pro residues" evidence="2">
    <location>
        <begin position="164"/>
        <end position="182"/>
    </location>
</feature>
<dbReference type="RefSeq" id="XP_051360962.1">
    <property type="nucleotide sequence ID" value="XM_051507907.1"/>
</dbReference>
<feature type="compositionally biased region" description="Basic and acidic residues" evidence="2">
    <location>
        <begin position="273"/>
        <end position="305"/>
    </location>
</feature>
<comment type="caution">
    <text evidence="4">The sequence shown here is derived from an EMBL/GenBank/DDBJ whole genome shotgun (WGS) entry which is preliminary data.</text>
</comment>
<keyword evidence="3" id="KW-1133">Transmembrane helix</keyword>
<organism evidence="4 5">
    <name type="scientific">Emericellopsis cladophorae</name>
    <dbReference type="NCBI Taxonomy" id="2686198"/>
    <lineage>
        <taxon>Eukaryota</taxon>
        <taxon>Fungi</taxon>
        <taxon>Dikarya</taxon>
        <taxon>Ascomycota</taxon>
        <taxon>Pezizomycotina</taxon>
        <taxon>Sordariomycetes</taxon>
        <taxon>Hypocreomycetidae</taxon>
        <taxon>Hypocreales</taxon>
        <taxon>Bionectriaceae</taxon>
        <taxon>Emericellopsis</taxon>
    </lineage>
</organism>
<keyword evidence="3" id="KW-0472">Membrane</keyword>